<dbReference type="PRINTS" id="PR01183">
    <property type="entry name" value="RIBORDTASEM1"/>
</dbReference>
<keyword evidence="4" id="KW-0215">Deoxyribonucleotide synthesis</keyword>
<dbReference type="EMBL" id="MN508356">
    <property type="protein sequence ID" value="QFR59717.1"/>
    <property type="molecule type" value="Genomic_DNA"/>
</dbReference>
<dbReference type="GO" id="GO:0004748">
    <property type="term" value="F:ribonucleoside-diphosphate reductase activity, thioredoxin disulfide as acceptor"/>
    <property type="evidence" value="ECO:0007669"/>
    <property type="project" value="UniProtKB-EC"/>
</dbReference>
<dbReference type="SUPFAM" id="SSF51998">
    <property type="entry name" value="PFL-like glycyl radical enzymes"/>
    <property type="match status" value="2"/>
</dbReference>
<dbReference type="SUPFAM" id="SSF48168">
    <property type="entry name" value="R1 subunit of ribonucleotide reductase, N-terminal domain"/>
    <property type="match status" value="1"/>
</dbReference>
<dbReference type="Proteomes" id="UP000326537">
    <property type="component" value="Segment"/>
</dbReference>
<protein>
    <recommendedName>
        <fullName evidence="2 4">Ribonucleoside-diphosphate reductase</fullName>
        <ecNumber evidence="2 4">1.17.4.1</ecNumber>
    </recommendedName>
</protein>
<comment type="function">
    <text evidence="4">Provides the precursors necessary for DNA synthesis. Catalyzes the biosynthesis of deoxyribonucleotides from the corresponding ribonucleotides.</text>
</comment>
<dbReference type="EC" id="1.17.4.1" evidence="2 4"/>
<dbReference type="InterPro" id="IPR008926">
    <property type="entry name" value="RNR_R1-su_N"/>
</dbReference>
<evidence type="ECO:0000259" key="6">
    <source>
        <dbReference type="Pfam" id="PF02867"/>
    </source>
</evidence>
<dbReference type="PANTHER" id="PTHR11573:SF6">
    <property type="entry name" value="RIBONUCLEOSIDE-DIPHOSPHATE REDUCTASE LARGE SUBUNIT"/>
    <property type="match status" value="1"/>
</dbReference>
<dbReference type="InterPro" id="IPR000788">
    <property type="entry name" value="RNR_lg_C"/>
</dbReference>
<dbReference type="GO" id="GO:0009263">
    <property type="term" value="P:deoxyribonucleotide biosynthetic process"/>
    <property type="evidence" value="ECO:0007669"/>
    <property type="project" value="UniProtKB-KW"/>
</dbReference>
<evidence type="ECO:0000259" key="5">
    <source>
        <dbReference type="Pfam" id="PF00317"/>
    </source>
</evidence>
<dbReference type="GO" id="GO:0005524">
    <property type="term" value="F:ATP binding"/>
    <property type="evidence" value="ECO:0007669"/>
    <property type="project" value="InterPro"/>
</dbReference>
<evidence type="ECO:0000313" key="8">
    <source>
        <dbReference type="Proteomes" id="UP000326537"/>
    </source>
</evidence>
<accession>A0A5P8PR01</accession>
<name>A0A5P8PR01_9CAUD</name>
<dbReference type="Gene3D" id="3.20.70.20">
    <property type="match status" value="1"/>
</dbReference>
<dbReference type="UniPathway" id="UPA00326"/>
<feature type="domain" description="Ribonucleotide reductase large subunit C-terminal" evidence="6">
    <location>
        <begin position="116"/>
        <end position="478"/>
    </location>
</feature>
<dbReference type="InterPro" id="IPR039718">
    <property type="entry name" value="Rrm1"/>
</dbReference>
<evidence type="ECO:0000256" key="2">
    <source>
        <dbReference type="ARBA" id="ARBA00012274"/>
    </source>
</evidence>
<organism evidence="7 8">
    <name type="scientific">Acinetobacter phage VB_ApiP_XC38</name>
    <dbReference type="NCBI Taxonomy" id="2655002"/>
    <lineage>
        <taxon>Viruses</taxon>
        <taxon>Duplodnaviria</taxon>
        <taxon>Heunggongvirae</taxon>
        <taxon>Uroviricota</taxon>
        <taxon>Caudoviricetes</taxon>
        <taxon>Schitoviridae</taxon>
        <taxon>Exceevirus</taxon>
        <taxon>Exceevirus Xc38</taxon>
    </lineage>
</organism>
<reference evidence="7 8" key="1">
    <citation type="submission" date="2019-09" db="EMBL/GenBank/DDBJ databases">
        <title>The characteristics and genome analysis of VB_ApiP_XC38, a novel N4-like phage Infecting Acinetobacter pittii.</title>
        <authorList>
            <person name="Cheng M."/>
        </authorList>
    </citation>
    <scope>NUCLEOTIDE SEQUENCE [LARGE SCALE GENOMIC DNA]</scope>
</reference>
<evidence type="ECO:0000256" key="4">
    <source>
        <dbReference type="RuleBase" id="RU003410"/>
    </source>
</evidence>
<dbReference type="InterPro" id="IPR013509">
    <property type="entry name" value="RNR_lsu_N"/>
</dbReference>
<comment type="catalytic activity">
    <reaction evidence="4">
        <text>a 2'-deoxyribonucleoside 5'-diphosphate + [thioredoxin]-disulfide + H2O = a ribonucleoside 5'-diphosphate + [thioredoxin]-dithiol</text>
        <dbReference type="Rhea" id="RHEA:23252"/>
        <dbReference type="Rhea" id="RHEA-COMP:10698"/>
        <dbReference type="Rhea" id="RHEA-COMP:10700"/>
        <dbReference type="ChEBI" id="CHEBI:15377"/>
        <dbReference type="ChEBI" id="CHEBI:29950"/>
        <dbReference type="ChEBI" id="CHEBI:50058"/>
        <dbReference type="ChEBI" id="CHEBI:57930"/>
        <dbReference type="ChEBI" id="CHEBI:73316"/>
        <dbReference type="EC" id="1.17.4.1"/>
    </reaction>
</comment>
<evidence type="ECO:0000256" key="1">
    <source>
        <dbReference type="ARBA" id="ARBA00010406"/>
    </source>
</evidence>
<gene>
    <name evidence="7" type="ORF">VBApiPXC38_31</name>
</gene>
<proteinExistence type="inferred from homology"/>
<comment type="similarity">
    <text evidence="1 4">Belongs to the ribonucleoside diphosphate reductase large chain family.</text>
</comment>
<dbReference type="Pfam" id="PF02867">
    <property type="entry name" value="Ribonuc_red_lgC"/>
    <property type="match status" value="1"/>
</dbReference>
<keyword evidence="3 4" id="KW-0560">Oxidoreductase</keyword>
<dbReference type="Pfam" id="PF00317">
    <property type="entry name" value="Ribonuc_red_lgN"/>
    <property type="match status" value="1"/>
</dbReference>
<sequence>MIRPSINAPLPKRLLSEHIDYTADNHMVEAGRETVKDRYLVQNEKSPQDAYMRCATAFASNEAHALRMYGYFKRHWAGPASPVLANAPVRIKFYNDMAKNFSHHAYESVYGPLPISCYTGYVPDSRVGIADHLSESLWIASNGGGYAADWSPLRPSGSKTSTGGVSGGLVPFYHVEDSMVTAAHQGSNRRAVYGGNIRCDHPEVVEFVESRKMSGDPNKRSRNIFQAIKITDKFMHAVLNDEEWHLVDHKGVTKDVISARYLWELILELPFETGCPFIVFEDTCQRALPKEQVALGLRFNNVNICTEITLANNEERTAVCCLSSYNMLTYNEWKGNRQFIKDMIEFLDNVLEYFIQNAIWSCTKDFPWEELAKSLRTSHFDATGVMLSDTEVEAICLNIVEERFMGLRKAVFSAKQERAVGLGSMGWDSYFKLCDLPYESREALDITYNVTKWVKGVAVEATCELGAKRGPAPDMQKSGHRNSHLLADAPTATNSLICGGVTPSREPRFQNIYPQQTTSGTFQMIEPYLLKCLEKYGKNNAAVIKSIVDNDGSVQHLDFLSAHEKKVLRTAFEIDQMWIVEHVACAQQFVCQAISTNLFFLPGVPRTYVNAVHFQMWKKGCKSRYYIRTKALASSNAFAKETKSEDTVDYNRADLFTACVSCEG</sequence>
<keyword evidence="8" id="KW-1185">Reference proteome</keyword>
<evidence type="ECO:0000313" key="7">
    <source>
        <dbReference type="EMBL" id="QFR59717.1"/>
    </source>
</evidence>
<evidence type="ECO:0000256" key="3">
    <source>
        <dbReference type="ARBA" id="ARBA00023002"/>
    </source>
</evidence>
<dbReference type="PANTHER" id="PTHR11573">
    <property type="entry name" value="RIBONUCLEOSIDE-DIPHOSPHATE REDUCTASE LARGE CHAIN"/>
    <property type="match status" value="1"/>
</dbReference>
<feature type="domain" description="Ribonucleotide reductase large subunit N-terminal" evidence="5">
    <location>
        <begin position="31"/>
        <end position="87"/>
    </location>
</feature>